<feature type="compositionally biased region" description="Low complexity" evidence="1">
    <location>
        <begin position="3822"/>
        <end position="3832"/>
    </location>
</feature>
<sequence>MDNNFNNKMSDEEKKNKKKRLIALLAFLTSAIGVSGASVPLFLERFNYHSLPDEIKPKVKVVYDHDNKGTLELELTPELAGKKVTALFEDDHGRAHLIKDLVVGSDGKVSIDTSSLPQGSRYTFKQLHFDTKSGSKPLLNLSDVLPKNKTIDKTHFYDKDGDLVFQKNFGKSQAGKKVKVAIKNHDGGGNGTTKVLEVTLDENGIAKFKPSDIDEFKNNPNGKYSIEKFMDEDDNEISKEIATNATNQNLAYGKMPILVDKKNKYDLSKWRLPQETPYNSKTKVLVSYVNEKGEHKVAEIPVISEDGSLNGMLNQDAIKNSIPKNAAIDFDNIKLKDENGQTTPLRPISDDQYQHDNHLNKDNLKLYVGNPNSRKGEIAKPVEFTYKTVDKNGVEKKISITKKPNEDGYVDLPTANDLIEKGGKGYVWELEDVTTASTPKKNLYDPKDIDKISTLDLVNHAIDDEAVLSVPVGPNEKENQQFEAIFEDESGNTYPVKGNAKNGVVDFVLPETKDGAKPKLKTINKINDNQDREDVTKDLIGDLKEKNNPYNKKLEKNNNKYVTPSLTEDPITKSLSIEYPLGKENANKDVTLIAKDNKGNLIKIKGKTDQNGIFNAENDDIRGLDLTLEKFVDTNDENNVIVDLTQSPDKVKNLNASTGGSEDGEKELIFDVSPNTDPNTSEATGNDNPNKKPKAIIINEKTGEIREVDLVPENNIHSKNPDKPIWKLPLSELKDGEKVDKVIDKNNSDEILISNANIPEEQKYKHKTPTVKQELTDDRQTNDIVISDLPNTLKPGDFVIVELEGVDSEGNPIKISVPAKVNDNNEIVVDANDLPKDSKLEVKNIYQNKNPGKGKNDISNGDKGYKLVDVPNALDKDKNVTIDARHVHKISALKPLIVFENNNFNDIKIKIQLEDLSDLIKENSQKPIVTIVNQNNKKITFEGRKINYLFENGKKYIIFNPTVENQNFSLNDTYTVSKIEYRDGAFDPEFDQTIGHNWTNIIYDKSLEKPLELLEDYSHILKVVAINKDKSTKIEKNSNDKYEQITISVDLETNLTQQQLNENNFVLVYRNKSNSKDIVYNINKAPSIVATGDNKFKATFVLEFPQSNREYELVGLKIGDTKHSIENFDPDNLNSKNYQNLYLENDNNIKTSLITEKGETKVETLKITPTDVDTLDVELKLTSDDAFFEKNQEFVVKYDEIDENGNVIPGTSKTITVSPRSVKHSVNNLDQQHKEAEFKFEIPDLKENTKYKISNIELSNSNQVDSWYENPLVDQKDFEISAEINPTLQETTLDSTAQITSIKPMNTTSGNVEIEYDKLVDAFVSLKFENILKKWKEQKIVLEFKSKHFDEVVHFSQVITSTQDNKIAVPFQLDSSVLHANREYELTNIYAIDATKNVVNFDATNSDLNPIQYMKFVGERPNDFVLSFKTKAHFNNIRVSSLEQQQVTSIFDSKLRINIADIDDVLVENQDQLEVVYKLKDLQNPETRTLNLQKDSNGKYIELEINNLIALNQNNEIVSVKLKQKPTKAIFDLWKDKELNISEEDKIFKNEIKIDFVGVIDPQNPTVDSTTNKISAQVELPIFVSSHINKNTLNFKAKYTQNTQSYNRDENSREIFSNGDVKIVDDKITLDFSDLVSNRLYNNFELYVNDSAFNQETPATKNSIKQQLVSDLSVAPRETKVIELTNANSRIINNNKKLKLKYEIQSEDEILNENINVNLVLTPLGNFNYKFIQNSSIKKENDKYVVEFDFDIVENVVKSNKINRFVAGRTYEDGVVEEELQYSVELKFNSKLPWANTNINVKDKNDQFISSNRDNILINAQTKSYDAQNPDFEKNVGLPRETLTFAPNLIFQQHSNKPNEIVYTKNSSTNISLEVSSNITKQIRNQELRLVFSYIASDGSEQEIATNFVKVDPNNIIDISQPNKKLIKFIENSSANKINWKANREYTFKRLEIKTPTLVDGYSELKNDQNQSFNISGQFKISQNASEENVKVKNASFIKEESTIDKATINITLQDLDDVLRVDTLDDQGNTKSNPHKEKLVIKLAKKADVADSSKWITVDKNTQDANIEIKKQNKDKIISFSLNNLKVNNEYVIVYLGFEDNNAALDGLPFTINQNSNKVFDYNDEQKDIAIKNQLLRISNNPTWNINDIDLSINYKLESQMFKLDGSNFVAHYTDILGQNYFSKVTSAQNLETLNIELTSTENTRNNNTYTLKNVYVASNTTKDEFNTKTTDTEKLSHLQNNWIPLVKTVITNDHASVTTEPSETKAVVKEKNSDYFTATHEGVKFDLAITTKDKILKDNLKVKVTFAIKEEDAIKYNIPEGSKEYVLQNQALTNIDQDKNSAEVVIDIQNGLIDDVDYYVKEVIIEDFDLNTQGAAFKFNKNNIIAQNQNDIFDKPENEKKPWVFHTLEQPFNIISLKTTKKEYKKDEINDANNITVKFDALQQKWVDQKMVLIYKSKHLNEKVYYSHVITQENKNNKNSMSFRLENSFALKHNRQYELVDIKFGPKTSDIATIDDTNVWSSLDNTKVPKNDDNTNGNDITVDFKVKPSANVEATSFIEKAPDSVTKSKLYFAISDSDGVLSANANDKVRITYKLKNSQNPSIQTQYLPLQKDANGAFNVEFDLDNIELNSEYVIEKIEFENLPINAIYNINTESDDNTIKNTSNKDNFKNKFEITETEVDPTIENIKTAKVIFNLDISQHLDHLKNNLEFIAQIKQNTASNNRNANDIIWSDVATLNNNQITLIFNNNLVSNRKYSDFKFYVKDNNTNIIIPNNDKTDGSHKVNDFEVAPQVTEVIIENKVITEDKVQITFKITSPDEILEANQVLELLFTNDDSSKTYKFKKEATITMDVNDSNVARATFELEVDVFDDTWLNQQNSISDKIEENFSYHFDLKFVNKPSRANTNIKLESLDSINNTENHLVKENANSVDRAIVVPPISIVFENNFKFKMDGNEISEYDPNNKNANQFTIEWKFDKYVTNAIRDKFVSMTFCSNDGICFSTEKIQLENNLNDKATKKVALTFNISDAEFAKIKANRQYNFKNINIFDNANANSQVWQDSQNTQIHGNVKVLPSQNVEISSSAFDQANTTVEKTTIVIQYSDADDIISENDVNDLVLTYHEENSNNDIEIRHNENGHNVTINPKTKTITVEIPSLRLDKKYLFKSIKFNNNVANAAYGLVKDNNTNNWDKNELLSNEKLIENNDLKLVFNNTYQGYKGSDETNPLTTKDITKVFKLENNKITINNKTKIKAHFSDISNKNYLVDVEYDDNAKTLTVQNIDASEIRHNNKYKLEAIFFATEPEINAINRDDIANTTANIAKIDIQDIINNQANEVVINYSSTTYNTLKTDGTKNIKATHESVEINLDIESQDDIFGDDFKAIVIIAEKDDQSVTHESQEVLLTRESVSKLKATFNIAGLKDDFDYIIKEVKFSHFGNIDAQASVNNKAPNTVYSFNNNNIINNKNNQDAISFQTLGKDYDIKVFNVIDTNNTSQTLLEQNNLENNKIKINIDFIRNAWRNKKFVTSFKDKKRNEFIYYELSIDANTTAGDLELTLNQQMGNIKNNREYEYQGLILVDANIQDYATEFNKLKVANYDASTDRNNIGHNSTTPINSNNNNQTEARSYTTIFKTKAQDNAIKFHNLEEKAVNNLSSSKLKIDIEDLDDILTTTDAVEISLSAPNVQSFITSTNVKENQGKKYLEFEINNINLNTEYTINYIKFSQKTPSMSALELTSANNFSLLNNQDSTFELTGDKNFENKVKLIQSPPDSYEVALNNSDNSTGILNLAFEISDHLPKDITLKTQFNQASESNKRSANATVESTSQTINSSANNNTNAALTFSDLSLNRLYNTPKIYVKSANDTNQIELVTENSKIKQFITEAGFSKAKQIELIDGFEGEVKFKYEIETEDGYLLDSNNDTVTLILTPTDTNKTFSFSKDTVITKETDGKFYVEYSFENVKDTSQFNGLQTNATQIIESLEYNIVLQLKDKNKPNRTNDNIKVKLDASGLFSRDNILINHLTHHEIADNVAKTINVKQSSIEFDSTFTIEGTNDNIVENLDNDVVIVWKFKPNVTKKIKNHKIKFIFNYSSTPTKKDNLETQEVVLDLAQSQVSYDANEDKTTVKFTIPKDSLKHNRVYTLKNLKKSTDGKRWLDWQDNYNTTVGGEFKIKPSAPISLDETNIQVRSATQGNQVNDEQITLTINDPDNVLDSKDAKNIVIEVKEANGSTAKFTKANTFTTTTDGKKQFTFTIKNAKFDQTYKLTKLELNKKGKIAAFDIDQTNQTNKLTSKEFDLSTKKLSVQEIESLDNVPNKRKLKFKYQIEGINPSEFNGVKFVALFKNPEDEDIFINANYDTTTGELTLEDPHDQLALEGNTQHRLIDILYRNDSNFNRDSAKNKLSTARRLNLDGLTTKEITTSVSEIYVRDIRGDVPFKWYEYKIDLYIEDEDGILLKHLKDIHVQWKLQNENISTAKHAETTFDPNVINRYVHSQNGQTYDNIYKVSIKIEKPPFEKKIETPNIDFGKTLRALNNKQHIALRGSDGTDLGFTLNYKFAVQNIGNDHDALKNNGPKFDVNYEQVKNIKEDEFFEQIRYTQTFGSNDRDDNEKIKIKSEKDSNVFTKATTGLSPYKVYKKWKYENLVPNRKYTDFDFFISQNEDGTGHTKKIDYAYTRNALKEFTTHASETKAELTTSQSDSNTLRLEYRITSGDQLWVPLSKSTDANKPSFKIKLTPKNRLLKNKDYYFTKEAIIEASNIDSSDKNVYNLTFDFDIHSYNSSWSGEVTNGALEDGVEYDVELILNTDLTDKVAHDLNITSYTQNTDKKNSPILWKQDIRTNKKEYSFENIEISSPGNTDVSDASEQNSRIYHFQDRDNDDITIKISLDHLAKEIHNKKFKLKFIDKENNEIFTEITTFDYSSEKPEIVFKFSDAVKNSLKLNRSYTFADILDDTGQLAKDSYKNKELTKLKSKLSFYFEPKESASWANPAFVKDQTNLNKSTIYIELNDPHNSVVSADFNNNNVQVTYEKINEGSEETVAATWENNKIKITIQDLLLDEQIKIKEIKFLNKPKFAVKNINIDNNDNVLKGTETDAANTKLDITNVTKNTSDINNITLTYTLDNDHFNPQSLYFVAEYENLDGETVFSRVATINNNQLTATFDKQNLRHNDRLTLVNIWVGDQSKLNAKAANNSSDEFAKLNLDPLNDKTFEIHSKATSVTLAEAMINNVETDSATIKLNLISEDGFFENVLSSNNSPKLKLIIQNKANENEIHEVEAELNSIDKNSASIEFSFDNLEDGTTYSIKSLEYTFDDNEFDSLKIIEKPEVTMPIKGLKNQGTFEEFRTKDLPYGIEKFYLEVNGTKATEVENTKTQDDLQLNVELSGIRSNWLNKEIVAIFSYKDQTTEKEIIFKKQISDKNQILKLDFHSGELKRNREYKFKSLMLDGNFDVDANSTNSNEIKQSVAGNNLENTFKTKPTKDSKVEVLNMNFKANTILTKPEVEIEIEDLDDAFVASNLTKNEFIVKLAFKNDNNKNNITTTITKVEKLADHKLKITLEFANGKINKDYVLKYLGLNKIQSTLIDNYWEGAYKLKSDEIIFGDKNAYNVQPQDEKNINISLKLKDEQIHANSVAFKLDIENNNDLKIEKLNLVSNVLDLTRKDVGLYFLIENLKNISLNHVLNMTKPIANEFNSSINETKPVVISKFVNNNDNLWNKKIQLDDIYFATEDDINAARQNNNYNTLAHISLSNVFSNTQPSNTTVTNFSIANAIKGARQYKNIQFDLTSKDFRFRDLFDSKLLTKDNLKIRLNEADSTINIVEHDKIKVNSIVKLSNGDVRVSFDVESVLERNKQYQINEVAILNLTNDKLHNVNKINKIKENEPTKQFVNIPNNANFRTLKEATLNVDKLKPLEWAINQSMKVKVVIKGDTHIFDNNDSDLFRITYNQDDDTSNKTILVQKIATNGNEKYFEFEIPNGEYELNKKYVISKIEYVPQLKRTATWANEYELTNPVIYDNTLKNNNLHFGLSIGEFNTNYKQGNDIYKDVWKVDITSNYVDNKNESFWTKIDLSKHDVYLKVGNTRRAGVKADGTPSIMTLLPTTVTNNTNFTLKQYDANFTNNKIFTEVVLATKGSDPNNQVNTMSINSTNKDYILNSRKPVLKDTPWEAIENKTASTVDIRFKLWSPDGLFTNNTNWMQIQSRVFSIAKSWLIIDTSSNQKDEGIFRGEIYHLDNSNKEAHIRFILGNPTNINRPLVLAPETKVILREIKLLYPKNEHENMSGVQSNMGGIARENIIDLDIVSELSATMGIKR</sequence>
<reference evidence="2 3" key="1">
    <citation type="submission" date="2019-01" db="EMBL/GenBank/DDBJ databases">
        <authorList>
            <consortium name="Pathogen Informatics"/>
        </authorList>
    </citation>
    <scope>NUCLEOTIDE SEQUENCE [LARGE SCALE GENOMIC DNA]</scope>
    <source>
        <strain evidence="2 3">NCTC10166</strain>
    </source>
</reference>
<feature type="region of interest" description="Disordered" evidence="1">
    <location>
        <begin position="3808"/>
        <end position="3832"/>
    </location>
</feature>
<feature type="compositionally biased region" description="Polar residues" evidence="1">
    <location>
        <begin position="650"/>
        <end position="660"/>
    </location>
</feature>
<proteinExistence type="predicted"/>
<accession>A0A449A5N4</accession>
<organism evidence="2 3">
    <name type="scientific">Mesomycoplasma neurolyticum</name>
    <dbReference type="NCBI Taxonomy" id="2120"/>
    <lineage>
        <taxon>Bacteria</taxon>
        <taxon>Bacillati</taxon>
        <taxon>Mycoplasmatota</taxon>
        <taxon>Mycoplasmoidales</taxon>
        <taxon>Metamycoplasmataceae</taxon>
        <taxon>Mesomycoplasma</taxon>
    </lineage>
</organism>
<evidence type="ECO:0000256" key="1">
    <source>
        <dbReference type="SAM" id="MobiDB-lite"/>
    </source>
</evidence>
<evidence type="ECO:0000313" key="3">
    <source>
        <dbReference type="Proteomes" id="UP000289440"/>
    </source>
</evidence>
<gene>
    <name evidence="2" type="ORF">NCTC10166_00544</name>
</gene>
<dbReference type="EMBL" id="LR214951">
    <property type="protein sequence ID" value="VEU59565.1"/>
    <property type="molecule type" value="Genomic_DNA"/>
</dbReference>
<protein>
    <submittedName>
        <fullName evidence="2">DUF1410 domain</fullName>
    </submittedName>
</protein>
<feature type="compositionally biased region" description="Polar residues" evidence="1">
    <location>
        <begin position="673"/>
        <end position="688"/>
    </location>
</feature>
<dbReference type="RefSeq" id="WP_129719948.1">
    <property type="nucleotide sequence ID" value="NZ_LR214951.1"/>
</dbReference>
<keyword evidence="3" id="KW-1185">Reference proteome</keyword>
<name>A0A449A5N4_9BACT</name>
<evidence type="ECO:0000313" key="2">
    <source>
        <dbReference type="EMBL" id="VEU59565.1"/>
    </source>
</evidence>
<feature type="compositionally biased region" description="Polar residues" evidence="1">
    <location>
        <begin position="3808"/>
        <end position="3821"/>
    </location>
</feature>
<dbReference type="OrthoDB" id="401463at2"/>
<dbReference type="Proteomes" id="UP000289440">
    <property type="component" value="Chromosome"/>
</dbReference>
<feature type="region of interest" description="Disordered" evidence="1">
    <location>
        <begin position="650"/>
        <end position="693"/>
    </location>
</feature>
<dbReference type="KEGG" id="mnu:NCTC10166_00544"/>